<gene>
    <name evidence="2" type="ORF">OCV61_13495</name>
</gene>
<protein>
    <submittedName>
        <fullName evidence="2">Uncharacterized protein</fullName>
    </submittedName>
</protein>
<feature type="region of interest" description="Disordered" evidence="1">
    <location>
        <begin position="39"/>
        <end position="233"/>
    </location>
</feature>
<reference evidence="2 3" key="1">
    <citation type="journal article" date="2021" name="ISME Commun">
        <title>Automated analysis of genomic sequences facilitates high-throughput and comprehensive description of bacteria.</title>
        <authorList>
            <person name="Hitch T.C.A."/>
        </authorList>
    </citation>
    <scope>NUCLEOTIDE SEQUENCE [LARGE SCALE GENOMIC DNA]</scope>
    <source>
        <strain evidence="2 3">Sanger_23</strain>
    </source>
</reference>
<dbReference type="RefSeq" id="WP_158422238.1">
    <property type="nucleotide sequence ID" value="NZ_JAOQJL010000030.1"/>
</dbReference>
<keyword evidence="3" id="KW-1185">Reference proteome</keyword>
<proteinExistence type="predicted"/>
<feature type="compositionally biased region" description="Polar residues" evidence="1">
    <location>
        <begin position="191"/>
        <end position="205"/>
    </location>
</feature>
<evidence type="ECO:0000256" key="1">
    <source>
        <dbReference type="SAM" id="MobiDB-lite"/>
    </source>
</evidence>
<organism evidence="2 3">
    <name type="scientific">Blautia ammoniilytica</name>
    <dbReference type="NCBI Taxonomy" id="2981782"/>
    <lineage>
        <taxon>Bacteria</taxon>
        <taxon>Bacillati</taxon>
        <taxon>Bacillota</taxon>
        <taxon>Clostridia</taxon>
        <taxon>Lachnospirales</taxon>
        <taxon>Lachnospiraceae</taxon>
        <taxon>Blautia</taxon>
    </lineage>
</organism>
<evidence type="ECO:0000313" key="2">
    <source>
        <dbReference type="EMBL" id="MCU6766413.1"/>
    </source>
</evidence>
<feature type="compositionally biased region" description="Polar residues" evidence="1">
    <location>
        <begin position="39"/>
        <end position="55"/>
    </location>
</feature>
<dbReference type="Proteomes" id="UP001652409">
    <property type="component" value="Unassembled WGS sequence"/>
</dbReference>
<comment type="caution">
    <text evidence="2">The sequence shown here is derived from an EMBL/GenBank/DDBJ whole genome shotgun (WGS) entry which is preliminary data.</text>
</comment>
<accession>A0ABT2TVZ4</accession>
<sequence length="343" mass="39369">MKSYRIWLSIAAILFIGKIFGTVWTQAEDLGGFDVSVSEGENWSLPDNWQENTSGWEEEADTQSTAESENESFAQGNKVENSVGESEDIFSSTAESIQQNNQQQNNQQQNNLQNSNDQDINDRGNNNQDINDRGNNNQESNDQESNYQNSNNQENNNRSSNNQNNKMNNNNQNNNQNSTKQRSNRQENDGQDSVQPAHKQQSLIQRLSGLSEEKSGEPKIPESKETGKIVEGELEPKVYVSQEERQKAKEQDRAVNFRRTKDMTFFHKKQAGKKDILYLTVTRLNIHQILSVRLNGKECRWNREGSRIVLEDRPEQGKNKVEVRFFLEDGQVRGMAPWIFTCD</sequence>
<feature type="compositionally biased region" description="Basic and acidic residues" evidence="1">
    <location>
        <begin position="211"/>
        <end position="233"/>
    </location>
</feature>
<name>A0ABT2TVZ4_9FIRM</name>
<dbReference type="EMBL" id="JAOQJL010000030">
    <property type="protein sequence ID" value="MCU6766413.1"/>
    <property type="molecule type" value="Genomic_DNA"/>
</dbReference>
<feature type="compositionally biased region" description="Polar residues" evidence="1">
    <location>
        <begin position="62"/>
        <end position="95"/>
    </location>
</feature>
<feature type="compositionally biased region" description="Low complexity" evidence="1">
    <location>
        <begin position="96"/>
        <end position="181"/>
    </location>
</feature>
<evidence type="ECO:0000313" key="3">
    <source>
        <dbReference type="Proteomes" id="UP001652409"/>
    </source>
</evidence>